<dbReference type="PROSITE" id="PS01195">
    <property type="entry name" value="PEPT_TRNA_HYDROL_1"/>
    <property type="match status" value="1"/>
</dbReference>
<dbReference type="CDD" id="cd00462">
    <property type="entry name" value="PTH"/>
    <property type="match status" value="1"/>
</dbReference>
<dbReference type="EC" id="3.1.1.29" evidence="1"/>
<dbReference type="InterPro" id="IPR011035">
    <property type="entry name" value="Ribosomal_bL25/Gln-tRNA_synth"/>
</dbReference>
<evidence type="ECO:0000313" key="8">
    <source>
        <dbReference type="EMBL" id="CAI8040380.1"/>
    </source>
</evidence>
<dbReference type="InterPro" id="IPR001328">
    <property type="entry name" value="Pept_tRNA_hydro"/>
</dbReference>
<dbReference type="EMBL" id="CASHTH010003106">
    <property type="protein sequence ID" value="CAI8040380.1"/>
    <property type="molecule type" value="Genomic_DNA"/>
</dbReference>
<evidence type="ECO:0000256" key="5">
    <source>
        <dbReference type="ARBA" id="ARBA00038063"/>
    </source>
</evidence>
<dbReference type="GO" id="GO:0004045">
    <property type="term" value="F:peptidyl-tRNA hydrolase activity"/>
    <property type="evidence" value="ECO:0007669"/>
    <property type="project" value="UniProtKB-EC"/>
</dbReference>
<dbReference type="InterPro" id="IPR001021">
    <property type="entry name" value="Ribosomal_bL25_long"/>
</dbReference>
<keyword evidence="9" id="KW-1185">Reference proteome</keyword>
<dbReference type="GO" id="GO:0003735">
    <property type="term" value="F:structural constituent of ribosome"/>
    <property type="evidence" value="ECO:0007669"/>
    <property type="project" value="InterPro"/>
</dbReference>
<dbReference type="Gene3D" id="3.40.50.1470">
    <property type="entry name" value="Peptidyl-tRNA hydrolase"/>
    <property type="match status" value="1"/>
</dbReference>
<evidence type="ECO:0000256" key="6">
    <source>
        <dbReference type="SAM" id="MobiDB-lite"/>
    </source>
</evidence>
<reference evidence="8" key="1">
    <citation type="submission" date="2023-03" db="EMBL/GenBank/DDBJ databases">
        <authorList>
            <person name="Steffen K."/>
            <person name="Cardenas P."/>
        </authorList>
    </citation>
    <scope>NUCLEOTIDE SEQUENCE</scope>
</reference>
<feature type="region of interest" description="Disordered" evidence="6">
    <location>
        <begin position="133"/>
        <end position="161"/>
    </location>
</feature>
<sequence length="354" mass="38256">MLPRAPSSPFRPTRANATCLIKDYQTDRITDTLLHIDFLEVVAGQALRTHVPLHFIGTPIGVREGGILEALLRELHVECLPKDLPESLEIDIEGLDSGDSIHVRELDTPDRVRVLSPPDQVVCLVAHRVAEEEERRSMRPSSKRQKRSTRLPTRTRKPATSQRRLLVVGLGNPGRRYTDTRHNVGFRLVEALARASGVRLKRHGLGRYAVARVAAGGGSVFLAEPLTMMNRSGDVLAALLRFSGCTLAQLVVICDSIDLPVGSVRLKRSGSAGGHNGLASIIAAAGGGGFPRLWVGVGRPDAGGDVVGHVLGTPDSGDQQRIAAAERFAAEHVLRLVGEPIDRVMHEVNSYDPG</sequence>
<dbReference type="SUPFAM" id="SSF53178">
    <property type="entry name" value="Peptidyl-tRNA hydrolase-like"/>
    <property type="match status" value="1"/>
</dbReference>
<keyword evidence="3 8" id="KW-0378">Hydrolase</keyword>
<keyword evidence="2" id="KW-0820">tRNA-binding</keyword>
<comment type="similarity">
    <text evidence="5">Belongs to the PTH family.</text>
</comment>
<evidence type="ECO:0000256" key="1">
    <source>
        <dbReference type="ARBA" id="ARBA00013260"/>
    </source>
</evidence>
<dbReference type="InterPro" id="IPR036416">
    <property type="entry name" value="Pept_tRNA_hydro_sf"/>
</dbReference>
<comment type="caution">
    <text evidence="8">The sequence shown here is derived from an EMBL/GenBank/DDBJ whole genome shotgun (WGS) entry which is preliminary data.</text>
</comment>
<organism evidence="8 9">
    <name type="scientific">Geodia barretti</name>
    <name type="common">Barrett's horny sponge</name>
    <dbReference type="NCBI Taxonomy" id="519541"/>
    <lineage>
        <taxon>Eukaryota</taxon>
        <taxon>Metazoa</taxon>
        <taxon>Porifera</taxon>
        <taxon>Demospongiae</taxon>
        <taxon>Heteroscleromorpha</taxon>
        <taxon>Tetractinellida</taxon>
        <taxon>Astrophorina</taxon>
        <taxon>Geodiidae</taxon>
        <taxon>Geodia</taxon>
    </lineage>
</organism>
<proteinExistence type="inferred from homology"/>
<evidence type="ECO:0000256" key="3">
    <source>
        <dbReference type="ARBA" id="ARBA00022801"/>
    </source>
</evidence>
<dbReference type="Pfam" id="PF01195">
    <property type="entry name" value="Pept_tRNA_hydro"/>
    <property type="match status" value="1"/>
</dbReference>
<dbReference type="GO" id="GO:0005840">
    <property type="term" value="C:ribosome"/>
    <property type="evidence" value="ECO:0007669"/>
    <property type="project" value="InterPro"/>
</dbReference>
<accession>A0AA35T245</accession>
<dbReference type="GO" id="GO:0008097">
    <property type="term" value="F:5S rRNA binding"/>
    <property type="evidence" value="ECO:0007669"/>
    <property type="project" value="InterPro"/>
</dbReference>
<dbReference type="AlphaFoldDB" id="A0AA35T245"/>
<feature type="compositionally biased region" description="Basic residues" evidence="6">
    <location>
        <begin position="141"/>
        <end position="157"/>
    </location>
</feature>
<evidence type="ECO:0000256" key="4">
    <source>
        <dbReference type="ARBA" id="ARBA00022884"/>
    </source>
</evidence>
<evidence type="ECO:0000256" key="2">
    <source>
        <dbReference type="ARBA" id="ARBA00022555"/>
    </source>
</evidence>
<dbReference type="GO" id="GO:0006412">
    <property type="term" value="P:translation"/>
    <property type="evidence" value="ECO:0007669"/>
    <property type="project" value="InterPro"/>
</dbReference>
<dbReference type="PANTHER" id="PTHR17224">
    <property type="entry name" value="PEPTIDYL-TRNA HYDROLASE"/>
    <property type="match status" value="1"/>
</dbReference>
<keyword evidence="4" id="KW-0694">RNA-binding</keyword>
<dbReference type="InterPro" id="IPR037121">
    <property type="entry name" value="Ribosomal_bL25_C"/>
</dbReference>
<dbReference type="HAMAP" id="MF_00083">
    <property type="entry name" value="Pept_tRNA_hydro_bact"/>
    <property type="match status" value="1"/>
</dbReference>
<dbReference type="Proteomes" id="UP001174909">
    <property type="component" value="Unassembled WGS sequence"/>
</dbReference>
<dbReference type="Pfam" id="PF14693">
    <property type="entry name" value="Ribosomal_TL5_C"/>
    <property type="match status" value="1"/>
</dbReference>
<dbReference type="InterPro" id="IPR018171">
    <property type="entry name" value="Pept_tRNA_hydro_CS"/>
</dbReference>
<protein>
    <recommendedName>
        <fullName evidence="1">peptidyl-tRNA hydrolase</fullName>
        <ecNumber evidence="1">3.1.1.29</ecNumber>
    </recommendedName>
</protein>
<name>A0AA35T245_GEOBA</name>
<feature type="domain" description="Large ribosomal subunit protein bL25 beta" evidence="7">
    <location>
        <begin position="47"/>
        <end position="126"/>
    </location>
</feature>
<dbReference type="SUPFAM" id="SSF50715">
    <property type="entry name" value="Ribosomal protein L25-like"/>
    <property type="match status" value="1"/>
</dbReference>
<dbReference type="Gene3D" id="2.170.120.20">
    <property type="entry name" value="Ribosomal protein L25, beta domain"/>
    <property type="match status" value="1"/>
</dbReference>
<dbReference type="InterPro" id="IPR020057">
    <property type="entry name" value="Ribosomal_bL25_b-dom"/>
</dbReference>
<gene>
    <name evidence="8" type="ORF">GBAR_LOCUS22513</name>
</gene>
<dbReference type="GO" id="GO:0000049">
    <property type="term" value="F:tRNA binding"/>
    <property type="evidence" value="ECO:0007669"/>
    <property type="project" value="UniProtKB-KW"/>
</dbReference>
<dbReference type="NCBIfam" id="TIGR00731">
    <property type="entry name" value="bL25_bact_ctc"/>
    <property type="match status" value="1"/>
</dbReference>
<evidence type="ECO:0000259" key="7">
    <source>
        <dbReference type="Pfam" id="PF14693"/>
    </source>
</evidence>
<evidence type="ECO:0000313" key="9">
    <source>
        <dbReference type="Proteomes" id="UP001174909"/>
    </source>
</evidence>
<dbReference type="PANTHER" id="PTHR17224:SF1">
    <property type="entry name" value="PEPTIDYL-TRNA HYDROLASE"/>
    <property type="match status" value="1"/>
</dbReference>
<dbReference type="NCBIfam" id="TIGR00447">
    <property type="entry name" value="pth"/>
    <property type="match status" value="1"/>
</dbReference>